<evidence type="ECO:0000256" key="3">
    <source>
        <dbReference type="ARBA" id="ARBA00022723"/>
    </source>
</evidence>
<dbReference type="GO" id="GO:0016020">
    <property type="term" value="C:membrane"/>
    <property type="evidence" value="ECO:0007669"/>
    <property type="project" value="TreeGrafter"/>
</dbReference>
<dbReference type="CDD" id="cd07324">
    <property type="entry name" value="M48C_Oma1-like"/>
    <property type="match status" value="1"/>
</dbReference>
<name>A0A6A6JZN2_HEVBR</name>
<comment type="cofactor">
    <cofactor evidence="1">
        <name>Zn(2+)</name>
        <dbReference type="ChEBI" id="CHEBI:29105"/>
    </cofactor>
</comment>
<evidence type="ECO:0000313" key="9">
    <source>
        <dbReference type="EMBL" id="KAF2282040.1"/>
    </source>
</evidence>
<gene>
    <name evidence="9" type="ORF">GH714_042864</name>
</gene>
<dbReference type="Gene3D" id="3.30.2010.10">
    <property type="entry name" value="Metalloproteases ('zincins'), catalytic domain"/>
    <property type="match status" value="1"/>
</dbReference>
<dbReference type="SUPFAM" id="SSF48452">
    <property type="entry name" value="TPR-like"/>
    <property type="match status" value="1"/>
</dbReference>
<evidence type="ECO:0000256" key="7">
    <source>
        <dbReference type="PROSITE-ProRule" id="PRU00339"/>
    </source>
</evidence>
<dbReference type="EMBL" id="JAAGAX010000511">
    <property type="protein sequence ID" value="KAF2282040.1"/>
    <property type="molecule type" value="Genomic_DNA"/>
</dbReference>
<dbReference type="Pfam" id="PF01435">
    <property type="entry name" value="Peptidase_M48"/>
    <property type="match status" value="1"/>
</dbReference>
<dbReference type="GO" id="GO:0046872">
    <property type="term" value="F:metal ion binding"/>
    <property type="evidence" value="ECO:0007669"/>
    <property type="project" value="UniProtKB-KW"/>
</dbReference>
<evidence type="ECO:0000259" key="8">
    <source>
        <dbReference type="Pfam" id="PF01435"/>
    </source>
</evidence>
<keyword evidence="2" id="KW-0645">Protease</keyword>
<feature type="repeat" description="TPR" evidence="7">
    <location>
        <begin position="279"/>
        <end position="312"/>
    </location>
</feature>
<dbReference type="InterPro" id="IPR011990">
    <property type="entry name" value="TPR-like_helical_dom_sf"/>
</dbReference>
<evidence type="ECO:0000256" key="1">
    <source>
        <dbReference type="ARBA" id="ARBA00001947"/>
    </source>
</evidence>
<dbReference type="InterPro" id="IPR001915">
    <property type="entry name" value="Peptidase_M48"/>
</dbReference>
<organism evidence="9 10">
    <name type="scientific">Hevea brasiliensis</name>
    <name type="common">Para rubber tree</name>
    <name type="synonym">Siphonia brasiliensis</name>
    <dbReference type="NCBI Taxonomy" id="3981"/>
    <lineage>
        <taxon>Eukaryota</taxon>
        <taxon>Viridiplantae</taxon>
        <taxon>Streptophyta</taxon>
        <taxon>Embryophyta</taxon>
        <taxon>Tracheophyta</taxon>
        <taxon>Spermatophyta</taxon>
        <taxon>Magnoliopsida</taxon>
        <taxon>eudicotyledons</taxon>
        <taxon>Gunneridae</taxon>
        <taxon>Pentapetalae</taxon>
        <taxon>rosids</taxon>
        <taxon>fabids</taxon>
        <taxon>Malpighiales</taxon>
        <taxon>Euphorbiaceae</taxon>
        <taxon>Crotonoideae</taxon>
        <taxon>Micrandreae</taxon>
        <taxon>Hevea</taxon>
    </lineage>
</organism>
<comment type="caution">
    <text evidence="9">The sequence shown here is derived from an EMBL/GenBank/DDBJ whole genome shotgun (WGS) entry which is preliminary data.</text>
</comment>
<reference evidence="9 10" key="1">
    <citation type="journal article" date="2020" name="Mol. Plant">
        <title>The Chromosome-Based Rubber Tree Genome Provides New Insights into Spurge Genome Evolution and Rubber Biosynthesis.</title>
        <authorList>
            <person name="Liu J."/>
            <person name="Shi C."/>
            <person name="Shi C.C."/>
            <person name="Li W."/>
            <person name="Zhang Q.J."/>
            <person name="Zhang Y."/>
            <person name="Li K."/>
            <person name="Lu H.F."/>
            <person name="Shi C."/>
            <person name="Zhu S.T."/>
            <person name="Xiao Z.Y."/>
            <person name="Nan H."/>
            <person name="Yue Y."/>
            <person name="Zhu X.G."/>
            <person name="Wu Y."/>
            <person name="Hong X.N."/>
            <person name="Fan G.Y."/>
            <person name="Tong Y."/>
            <person name="Zhang D."/>
            <person name="Mao C.L."/>
            <person name="Liu Y.L."/>
            <person name="Hao S.J."/>
            <person name="Liu W.Q."/>
            <person name="Lv M.Q."/>
            <person name="Zhang H.B."/>
            <person name="Liu Y."/>
            <person name="Hu-Tang G.R."/>
            <person name="Wang J.P."/>
            <person name="Wang J.H."/>
            <person name="Sun Y.H."/>
            <person name="Ni S.B."/>
            <person name="Chen W.B."/>
            <person name="Zhang X.C."/>
            <person name="Jiao Y.N."/>
            <person name="Eichler E.E."/>
            <person name="Li G.H."/>
            <person name="Liu X."/>
            <person name="Gao L.Z."/>
        </authorList>
    </citation>
    <scope>NUCLEOTIDE SEQUENCE [LARGE SCALE GENOMIC DNA]</scope>
    <source>
        <strain evidence="10">cv. GT1</strain>
        <tissue evidence="9">Leaf</tissue>
    </source>
</reference>
<dbReference type="GO" id="GO:0004222">
    <property type="term" value="F:metalloendopeptidase activity"/>
    <property type="evidence" value="ECO:0007669"/>
    <property type="project" value="InterPro"/>
</dbReference>
<dbReference type="GO" id="GO:0051603">
    <property type="term" value="P:proteolysis involved in protein catabolic process"/>
    <property type="evidence" value="ECO:0007669"/>
    <property type="project" value="TreeGrafter"/>
</dbReference>
<keyword evidence="10" id="KW-1185">Reference proteome</keyword>
<feature type="domain" description="Peptidase M48" evidence="8">
    <location>
        <begin position="16"/>
        <end position="206"/>
    </location>
</feature>
<dbReference type="AlphaFoldDB" id="A0A6A6JZN2"/>
<dbReference type="SUPFAM" id="SSF55486">
    <property type="entry name" value="Metalloproteases ('zincins'), catalytic domain"/>
    <property type="match status" value="1"/>
</dbReference>
<dbReference type="PANTHER" id="PTHR22726:SF1">
    <property type="entry name" value="METALLOENDOPEPTIDASE OMA1, MITOCHONDRIAL"/>
    <property type="match status" value="1"/>
</dbReference>
<dbReference type="PANTHER" id="PTHR22726">
    <property type="entry name" value="METALLOENDOPEPTIDASE OMA1"/>
    <property type="match status" value="1"/>
</dbReference>
<keyword evidence="4" id="KW-0378">Hydrolase</keyword>
<dbReference type="PROSITE" id="PS50005">
    <property type="entry name" value="TPR"/>
    <property type="match status" value="1"/>
</dbReference>
<keyword evidence="3" id="KW-0479">Metal-binding</keyword>
<keyword evidence="7" id="KW-0802">TPR repeat</keyword>
<evidence type="ECO:0000313" key="10">
    <source>
        <dbReference type="Proteomes" id="UP000467840"/>
    </source>
</evidence>
<evidence type="ECO:0000256" key="4">
    <source>
        <dbReference type="ARBA" id="ARBA00022801"/>
    </source>
</evidence>
<accession>A0A6A6JZN2</accession>
<keyword evidence="6" id="KW-0482">Metalloprotease</keyword>
<evidence type="ECO:0000256" key="5">
    <source>
        <dbReference type="ARBA" id="ARBA00022833"/>
    </source>
</evidence>
<protein>
    <recommendedName>
        <fullName evidence="8">Peptidase M48 domain-containing protein</fullName>
    </recommendedName>
</protein>
<evidence type="ECO:0000256" key="2">
    <source>
        <dbReference type="ARBA" id="ARBA00022670"/>
    </source>
</evidence>
<dbReference type="SMART" id="SM00028">
    <property type="entry name" value="TPR"/>
    <property type="match status" value="1"/>
</dbReference>
<dbReference type="Gene3D" id="1.25.40.10">
    <property type="entry name" value="Tetratricopeptide repeat domain"/>
    <property type="match status" value="1"/>
</dbReference>
<sequence>MLSPDALCMRVFRDSEVENVMKKISAPLFAAANVDPSSVKVFVVDDYSINAYVSSDGDIFVHKGLILFSKDPSVIAGVIAHEIGHMSQNHITKRGSEARSGAVAEGIGYVLGMITSLAVDPRVGEAIMLGSSTIHHRRFLAYSRAQEEVADQRALEYLDAAGYTSDGLVKVLKHFSQKESHLVEAEKDEYLSTHPVSRHRLAKVNSYSRSNAVKGFSDDDITSFERVVEKTEAFLTPVQLLERGTLSPYMKSILNYRKANTSDALKELGLLIEATPSDPYLYEMRAHIFYKLGQIEASVSDYKTALSLLPEDSMIKLELAQALMLKDPHETLKYLEQVSYQEKENPLVWKNLAIVYGRTGNVGMSYFAMANRFFVEGDNKKFAKYAALSKMYLENGSVQLRVIEDMEETRKVRVVVFEVRQKSRFCSIVACVLLSSCLVNEHAHVRAAKVVYEPPASAEGRACVAKCAYTKNDCYRKCQDKLQECEARESKNSASRYVGGIIDMLDGFIRRQEERDRISSCEARKSACTSNCGSDTFCSFRCESQYRCTGGSFRIGIGRPSSFINKRDACSTKRCDALCKSDYDICYVDECGGSVYTEKQAPKKRPGEGEK</sequence>
<dbReference type="InterPro" id="IPR019734">
    <property type="entry name" value="TPR_rpt"/>
</dbReference>
<dbReference type="InterPro" id="IPR051156">
    <property type="entry name" value="Mito/Outer_Membr_Metalloprot"/>
</dbReference>
<dbReference type="Proteomes" id="UP000467840">
    <property type="component" value="Unassembled WGS sequence"/>
</dbReference>
<keyword evidence="5" id="KW-0862">Zinc</keyword>
<proteinExistence type="predicted"/>
<evidence type="ECO:0000256" key="6">
    <source>
        <dbReference type="ARBA" id="ARBA00023049"/>
    </source>
</evidence>